<organism evidence="1 2">
    <name type="scientific">Pelobium manganitolerans</name>
    <dbReference type="NCBI Taxonomy" id="1842495"/>
    <lineage>
        <taxon>Bacteria</taxon>
        <taxon>Pseudomonadati</taxon>
        <taxon>Bacteroidota</taxon>
        <taxon>Sphingobacteriia</taxon>
        <taxon>Sphingobacteriales</taxon>
        <taxon>Sphingobacteriaceae</taxon>
        <taxon>Pelobium</taxon>
    </lineage>
</organism>
<dbReference type="OrthoDB" id="1491958at2"/>
<evidence type="ECO:0008006" key="3">
    <source>
        <dbReference type="Google" id="ProtNLM"/>
    </source>
</evidence>
<keyword evidence="2" id="KW-1185">Reference proteome</keyword>
<dbReference type="EMBL" id="MBTA01000030">
    <property type="protein sequence ID" value="RKD12412.1"/>
    <property type="molecule type" value="Genomic_DNA"/>
</dbReference>
<dbReference type="GO" id="GO:0016757">
    <property type="term" value="F:glycosyltransferase activity"/>
    <property type="evidence" value="ECO:0007669"/>
    <property type="project" value="InterPro"/>
</dbReference>
<dbReference type="InterPro" id="IPR029044">
    <property type="entry name" value="Nucleotide-diphossugar_trans"/>
</dbReference>
<dbReference type="Proteomes" id="UP000283433">
    <property type="component" value="Unassembled WGS sequence"/>
</dbReference>
<name>A0A419S1P9_9SPHI</name>
<dbReference type="SUPFAM" id="SSF53448">
    <property type="entry name" value="Nucleotide-diphospho-sugar transferases"/>
    <property type="match status" value="1"/>
</dbReference>
<evidence type="ECO:0000313" key="2">
    <source>
        <dbReference type="Proteomes" id="UP000283433"/>
    </source>
</evidence>
<reference evidence="1 2" key="1">
    <citation type="submission" date="2016-07" db="EMBL/GenBank/DDBJ databases">
        <title>Genome of Pelobium manganitolerans.</title>
        <authorList>
            <person name="Wu S."/>
            <person name="Wang G."/>
        </authorList>
    </citation>
    <scope>NUCLEOTIDE SEQUENCE [LARGE SCALE GENOMIC DNA]</scope>
    <source>
        <strain evidence="1 2">YS-25</strain>
    </source>
</reference>
<dbReference type="Pfam" id="PF01501">
    <property type="entry name" value="Glyco_transf_8"/>
    <property type="match status" value="1"/>
</dbReference>
<protein>
    <recommendedName>
        <fullName evidence="3">Glycosyl transferase</fullName>
    </recommendedName>
</protein>
<dbReference type="InterPro" id="IPR002495">
    <property type="entry name" value="Glyco_trans_8"/>
</dbReference>
<dbReference type="Gene3D" id="3.90.550.10">
    <property type="entry name" value="Spore Coat Polysaccharide Biosynthesis Protein SpsA, Chain A"/>
    <property type="match status" value="1"/>
</dbReference>
<evidence type="ECO:0000313" key="1">
    <source>
        <dbReference type="EMBL" id="RKD12412.1"/>
    </source>
</evidence>
<gene>
    <name evidence="1" type="ORF">BCY91_12235</name>
</gene>
<proteinExistence type="predicted"/>
<dbReference type="RefSeq" id="WP_120183234.1">
    <property type="nucleotide sequence ID" value="NZ_MBTA01000030.1"/>
</dbReference>
<sequence length="314" mass="36559">MKQLIISSGNSKNFHQLKNFIHSLRLNGNYEGYIAICDNEITGTWDKPGVLNKQATFTNEHLAFFRKYDVTIYPLHPLIEENEIDEDIIKSILSPTQRYPYKFIYNTLISKKYLGKASEAVYFDSDVFVQKSIIPLFDKIKATGSIVIVKEWFKIKDDYHLNNWMRFSDFSKLSRQENYLEKILNANNYCSGMYGGVLNEFHRFNLLCLLLASNRFINFYSDQPLINVLKSYFHFPVKELDYEYCLHLGELTRDEYQVISGKFQKDGIVPIAVHFNGAKYGELEAVLGGKPLPVLSKRSLVRRIENRLKLIFGK</sequence>
<dbReference type="AlphaFoldDB" id="A0A419S1P9"/>
<comment type="caution">
    <text evidence="1">The sequence shown here is derived from an EMBL/GenBank/DDBJ whole genome shotgun (WGS) entry which is preliminary data.</text>
</comment>
<accession>A0A419S1P9</accession>